<evidence type="ECO:0000313" key="3">
    <source>
        <dbReference type="Proteomes" id="UP001367676"/>
    </source>
</evidence>
<keyword evidence="1" id="KW-0378">Hydrolase</keyword>
<dbReference type="PANTHER" id="PTHR10443">
    <property type="entry name" value="MICROSOMAL DIPEPTIDASE"/>
    <property type="match status" value="1"/>
</dbReference>
<keyword evidence="1" id="KW-1015">Disulfide bond</keyword>
<keyword evidence="1" id="KW-0645">Protease</keyword>
<comment type="subcellular location">
    <subcellularLocation>
        <location evidence="1">Membrane</location>
        <topology evidence="1">Lipid-anchor</topology>
        <topology evidence="1">GPI-anchor</topology>
    </subcellularLocation>
</comment>
<dbReference type="Proteomes" id="UP001367676">
    <property type="component" value="Unassembled WGS sequence"/>
</dbReference>
<organism evidence="2 3">
    <name type="scientific">Parthenolecanium corni</name>
    <dbReference type="NCBI Taxonomy" id="536013"/>
    <lineage>
        <taxon>Eukaryota</taxon>
        <taxon>Metazoa</taxon>
        <taxon>Ecdysozoa</taxon>
        <taxon>Arthropoda</taxon>
        <taxon>Hexapoda</taxon>
        <taxon>Insecta</taxon>
        <taxon>Pterygota</taxon>
        <taxon>Neoptera</taxon>
        <taxon>Paraneoptera</taxon>
        <taxon>Hemiptera</taxon>
        <taxon>Sternorrhyncha</taxon>
        <taxon>Coccoidea</taxon>
        <taxon>Coccidae</taxon>
        <taxon>Parthenolecanium</taxon>
    </lineage>
</organism>
<dbReference type="PROSITE" id="PS00869">
    <property type="entry name" value="RENAL_DIPEPTIDASE_1"/>
    <property type="match status" value="1"/>
</dbReference>
<reference evidence="2 3" key="1">
    <citation type="submission" date="2024-03" db="EMBL/GenBank/DDBJ databases">
        <title>Adaptation during the transition from Ophiocordyceps entomopathogen to insect associate is accompanied by gene loss and intensified selection.</title>
        <authorList>
            <person name="Ward C.M."/>
            <person name="Onetto C.A."/>
            <person name="Borneman A.R."/>
        </authorList>
    </citation>
    <scope>NUCLEOTIDE SEQUENCE [LARGE SCALE GENOMIC DNA]</scope>
    <source>
        <strain evidence="2">AWRI1</strain>
        <tissue evidence="2">Single Adult Female</tissue>
    </source>
</reference>
<dbReference type="Pfam" id="PF01244">
    <property type="entry name" value="Peptidase_M19"/>
    <property type="match status" value="1"/>
</dbReference>
<keyword evidence="1" id="KW-0482">Metalloprotease</keyword>
<proteinExistence type="inferred from homology"/>
<comment type="cofactor">
    <cofactor evidence="1">
        <name>Zn(2+)</name>
        <dbReference type="ChEBI" id="CHEBI:29105"/>
    </cofactor>
</comment>
<keyword evidence="3" id="KW-1185">Reference proteome</keyword>
<comment type="similarity">
    <text evidence="1">Belongs to the metallo-dependent hydrolases superfamily. Peptidase M19 family.</text>
</comment>
<comment type="catalytic activity">
    <reaction evidence="1">
        <text>an L-aminoacyl-L-amino acid + H2O = 2 an L-alpha-amino acid</text>
        <dbReference type="Rhea" id="RHEA:48940"/>
        <dbReference type="ChEBI" id="CHEBI:15377"/>
        <dbReference type="ChEBI" id="CHEBI:59869"/>
        <dbReference type="ChEBI" id="CHEBI:77460"/>
        <dbReference type="EC" id="3.4.13.19"/>
    </reaction>
</comment>
<keyword evidence="1" id="KW-0325">Glycoprotein</keyword>
<dbReference type="GO" id="GO:0098552">
    <property type="term" value="C:side of membrane"/>
    <property type="evidence" value="ECO:0007669"/>
    <property type="project" value="UniProtKB-KW"/>
</dbReference>
<dbReference type="PROSITE" id="PS51365">
    <property type="entry name" value="RENAL_DIPEPTIDASE_2"/>
    <property type="match status" value="1"/>
</dbReference>
<keyword evidence="1" id="KW-0336">GPI-anchor</keyword>
<dbReference type="PANTHER" id="PTHR10443:SF12">
    <property type="entry name" value="DIPEPTIDASE"/>
    <property type="match status" value="1"/>
</dbReference>
<comment type="caution">
    <text evidence="2">The sequence shown here is derived from an EMBL/GenBank/DDBJ whole genome shotgun (WGS) entry which is preliminary data.</text>
</comment>
<keyword evidence="1" id="KW-0862">Zinc</keyword>
<keyword evidence="1" id="KW-0472">Membrane</keyword>
<accession>A0AAN9Y3Y3</accession>
<dbReference type="EMBL" id="JBBCAQ010000022">
    <property type="protein sequence ID" value="KAK7590327.1"/>
    <property type="molecule type" value="Genomic_DNA"/>
</dbReference>
<keyword evidence="1" id="KW-0479">Metal-binding</keyword>
<keyword evidence="1" id="KW-0449">Lipoprotein</keyword>
<evidence type="ECO:0000313" key="2">
    <source>
        <dbReference type="EMBL" id="KAK7590327.1"/>
    </source>
</evidence>
<dbReference type="Gene3D" id="3.20.20.140">
    <property type="entry name" value="Metal-dependent hydrolases"/>
    <property type="match status" value="1"/>
</dbReference>
<protein>
    <recommendedName>
        <fullName evidence="1">Dipeptidase</fullName>
        <ecNumber evidence="1">3.4.13.19</ecNumber>
    </recommendedName>
</protein>
<dbReference type="GO" id="GO:0006508">
    <property type="term" value="P:proteolysis"/>
    <property type="evidence" value="ECO:0007669"/>
    <property type="project" value="UniProtKB-KW"/>
</dbReference>
<dbReference type="AlphaFoldDB" id="A0AAN9Y3Y3"/>
<sequence length="149" mass="17377">MRHNDLPWNLKKFVHNQLYKVNLSMDLRFVKPWSESKWSHTDLQRMKVGMVGAQFWSAFVPCETQYKNAVTLTLEQIDVIKRFVNIYKDELEFVTSAEGVREAHRKGRIASLIGLEGGHSLGDSLGVLRMYYELGVRYLTLTHKCDTLW</sequence>
<gene>
    <name evidence="2" type="ORF">V9T40_001940</name>
</gene>
<dbReference type="InterPro" id="IPR032466">
    <property type="entry name" value="Metal_Hydrolase"/>
</dbReference>
<dbReference type="InterPro" id="IPR008257">
    <property type="entry name" value="Pept_M19"/>
</dbReference>
<dbReference type="InterPro" id="IPR000180">
    <property type="entry name" value="Dipep_AS"/>
</dbReference>
<evidence type="ECO:0000256" key="1">
    <source>
        <dbReference type="RuleBase" id="RU341113"/>
    </source>
</evidence>
<dbReference type="GO" id="GO:0046872">
    <property type="term" value="F:metal ion binding"/>
    <property type="evidence" value="ECO:0007669"/>
    <property type="project" value="UniProtKB-UniRule"/>
</dbReference>
<comment type="subunit">
    <text evidence="1">Homodimer; disulfide-linked.</text>
</comment>
<dbReference type="SUPFAM" id="SSF51556">
    <property type="entry name" value="Metallo-dependent hydrolases"/>
    <property type="match status" value="1"/>
</dbReference>
<dbReference type="GO" id="GO:0070573">
    <property type="term" value="F:metallodipeptidase activity"/>
    <property type="evidence" value="ECO:0007669"/>
    <property type="project" value="InterPro"/>
</dbReference>
<dbReference type="EC" id="3.4.13.19" evidence="1"/>
<name>A0AAN9Y3Y3_9HEMI</name>
<keyword evidence="1" id="KW-0224">Dipeptidase</keyword>